<dbReference type="InterPro" id="IPR026856">
    <property type="entry name" value="Sialidase_fam"/>
</dbReference>
<dbReference type="Proteomes" id="UP000318081">
    <property type="component" value="Chromosome"/>
</dbReference>
<organism evidence="5 6">
    <name type="scientific">Stieleria magnilauensis</name>
    <dbReference type="NCBI Taxonomy" id="2527963"/>
    <lineage>
        <taxon>Bacteria</taxon>
        <taxon>Pseudomonadati</taxon>
        <taxon>Planctomycetota</taxon>
        <taxon>Planctomycetia</taxon>
        <taxon>Pirellulales</taxon>
        <taxon>Pirellulaceae</taxon>
        <taxon>Stieleria</taxon>
    </lineage>
</organism>
<evidence type="ECO:0000313" key="5">
    <source>
        <dbReference type="EMBL" id="QDV84930.1"/>
    </source>
</evidence>
<evidence type="ECO:0000256" key="3">
    <source>
        <dbReference type="ARBA" id="ARBA00012733"/>
    </source>
</evidence>
<feature type="domain" description="Sialidase" evidence="4">
    <location>
        <begin position="66"/>
        <end position="371"/>
    </location>
</feature>
<dbReference type="RefSeq" id="WP_145213867.1">
    <property type="nucleotide sequence ID" value="NZ_CP036432.1"/>
</dbReference>
<evidence type="ECO:0000256" key="1">
    <source>
        <dbReference type="ARBA" id="ARBA00000427"/>
    </source>
</evidence>
<dbReference type="EMBL" id="CP036432">
    <property type="protein sequence ID" value="QDV84930.1"/>
    <property type="molecule type" value="Genomic_DNA"/>
</dbReference>
<dbReference type="Gene3D" id="2.120.10.10">
    <property type="match status" value="1"/>
</dbReference>
<keyword evidence="5" id="KW-0378">Hydrolase</keyword>
<proteinExistence type="inferred from homology"/>
<accession>A0ABX5XSE6</accession>
<sequence>MNNRIDPQPYFIPLLLIAGSFLAKPSAAEQPALTDTGFPVASVFVSGQDGYRIFRIPAIIRAANEDLLAFCEARQGGDASEIDLVMKRSTDGGKTWGALQVVQKNSDFRDVVADGVTDITIGNPAPVVDLLDPNHPGRIWMPFTLENDRVFVIFSDDHGASWSPRREITPDVKKEAWGWYATGPVHSIQIQRGHHRGRLVIPTDHRLGEDGRDGGDLGAHVVLSDDHGQTWRLGAVDETYKDGIGANETTVVELADGTLYFNTRNQLGGAAGTRGEAWSSDGGESFDSRDRQWNAFRPAPAVLDPPVVQCSLLAVAEDLIVFSGPDQNGPSGPGRSDLRLRVSTDQTKSWQDGPLIHTGPAAYSDLVLINDDLVGVLFENGDASGKNSSERISFARVSVSELKAIAE</sequence>
<comment type="similarity">
    <text evidence="2">Belongs to the glycosyl hydrolase 33 family.</text>
</comment>
<gene>
    <name evidence="5" type="primary">nedA_1</name>
    <name evidence="5" type="ORF">TBK1r_38820</name>
</gene>
<dbReference type="CDD" id="cd15482">
    <property type="entry name" value="Sialidase_non-viral"/>
    <property type="match status" value="1"/>
</dbReference>
<evidence type="ECO:0000259" key="4">
    <source>
        <dbReference type="Pfam" id="PF13088"/>
    </source>
</evidence>
<evidence type="ECO:0000313" key="6">
    <source>
        <dbReference type="Proteomes" id="UP000318081"/>
    </source>
</evidence>
<name>A0ABX5XSE6_9BACT</name>
<dbReference type="Pfam" id="PF13088">
    <property type="entry name" value="BNR_2"/>
    <property type="match status" value="1"/>
</dbReference>
<dbReference type="EC" id="3.2.1.18" evidence="3"/>
<dbReference type="InterPro" id="IPR036278">
    <property type="entry name" value="Sialidase_sf"/>
</dbReference>
<evidence type="ECO:0000256" key="2">
    <source>
        <dbReference type="ARBA" id="ARBA00009348"/>
    </source>
</evidence>
<dbReference type="GO" id="GO:0004308">
    <property type="term" value="F:exo-alpha-sialidase activity"/>
    <property type="evidence" value="ECO:0007669"/>
    <property type="project" value="UniProtKB-EC"/>
</dbReference>
<keyword evidence="6" id="KW-1185">Reference proteome</keyword>
<reference evidence="5 6" key="1">
    <citation type="submission" date="2019-02" db="EMBL/GenBank/DDBJ databases">
        <title>Deep-cultivation of Planctomycetes and their phenomic and genomic characterization uncovers novel biology.</title>
        <authorList>
            <person name="Wiegand S."/>
            <person name="Jogler M."/>
            <person name="Boedeker C."/>
            <person name="Pinto D."/>
            <person name="Vollmers J."/>
            <person name="Rivas-Marin E."/>
            <person name="Kohn T."/>
            <person name="Peeters S.H."/>
            <person name="Heuer A."/>
            <person name="Rast P."/>
            <person name="Oberbeckmann S."/>
            <person name="Bunk B."/>
            <person name="Jeske O."/>
            <person name="Meyerdierks A."/>
            <person name="Storesund J.E."/>
            <person name="Kallscheuer N."/>
            <person name="Luecker S."/>
            <person name="Lage O.M."/>
            <person name="Pohl T."/>
            <person name="Merkel B.J."/>
            <person name="Hornburger P."/>
            <person name="Mueller R.-W."/>
            <person name="Bruemmer F."/>
            <person name="Labrenz M."/>
            <person name="Spormann A.M."/>
            <person name="Op den Camp H."/>
            <person name="Overmann J."/>
            <person name="Amann R."/>
            <person name="Jetten M.S.M."/>
            <person name="Mascher T."/>
            <person name="Medema M.H."/>
            <person name="Devos D.P."/>
            <person name="Kaster A.-K."/>
            <person name="Ovreas L."/>
            <person name="Rohde M."/>
            <person name="Galperin M.Y."/>
            <person name="Jogler C."/>
        </authorList>
    </citation>
    <scope>NUCLEOTIDE SEQUENCE [LARGE SCALE GENOMIC DNA]</scope>
    <source>
        <strain evidence="5 6">TBK1r</strain>
    </source>
</reference>
<dbReference type="PANTHER" id="PTHR10628:SF30">
    <property type="entry name" value="EXO-ALPHA-SIALIDASE"/>
    <property type="match status" value="1"/>
</dbReference>
<keyword evidence="5" id="KW-0326">Glycosidase</keyword>
<protein>
    <recommendedName>
        <fullName evidence="3">exo-alpha-sialidase</fullName>
        <ecNumber evidence="3">3.2.1.18</ecNumber>
    </recommendedName>
</protein>
<comment type="catalytic activity">
    <reaction evidence="1">
        <text>Hydrolysis of alpha-(2-&gt;3)-, alpha-(2-&gt;6)-, alpha-(2-&gt;8)- glycosidic linkages of terminal sialic acid residues in oligosaccharides, glycoproteins, glycolipids, colominic acid and synthetic substrates.</text>
        <dbReference type="EC" id="3.2.1.18"/>
    </reaction>
</comment>
<dbReference type="SUPFAM" id="SSF50939">
    <property type="entry name" value="Sialidases"/>
    <property type="match status" value="1"/>
</dbReference>
<dbReference type="PANTHER" id="PTHR10628">
    <property type="entry name" value="SIALIDASE"/>
    <property type="match status" value="1"/>
</dbReference>
<dbReference type="InterPro" id="IPR011040">
    <property type="entry name" value="Sialidase"/>
</dbReference>